<dbReference type="PATRIC" id="fig|1453496.5.peg.2025"/>
<dbReference type="KEGG" id="hav:AT03_10080"/>
<keyword evidence="1" id="KW-0732">Signal</keyword>
<reference evidence="2 3" key="1">
    <citation type="journal article" date="2014" name="Gut Pathog.">
        <title>Gene clusters of Hafnia alvei strain FB1 important in survival and pathogenesis: a draft genome perspective.</title>
        <authorList>
            <person name="Tan J.Y."/>
            <person name="Yin W.F."/>
            <person name="Chan K.G."/>
        </authorList>
    </citation>
    <scope>NUCLEOTIDE SEQUENCE [LARGE SCALE GENOMIC DNA]</scope>
    <source>
        <strain evidence="2 3">FB1</strain>
    </source>
</reference>
<sequence>MKKSAIGFWLLPLVLLSATTMANRNNGIDVVVPVSPEILNNTGGYSNNDSNVNCPRCCIYDNRSYSEGAVVKAEGVLLQCSADKNVLSTNNLKWVVLKKG</sequence>
<evidence type="ECO:0000313" key="2">
    <source>
        <dbReference type="EMBL" id="AIU72698.1"/>
    </source>
</evidence>
<dbReference type="HOGENOM" id="CLU_170184_0_0_6"/>
<keyword evidence="3" id="KW-1185">Reference proteome</keyword>
<organism evidence="2 3">
    <name type="scientific">Hafnia alvei FB1</name>
    <dbReference type="NCBI Taxonomy" id="1453496"/>
    <lineage>
        <taxon>Bacteria</taxon>
        <taxon>Pseudomonadati</taxon>
        <taxon>Pseudomonadota</taxon>
        <taxon>Gammaproteobacteria</taxon>
        <taxon>Enterobacterales</taxon>
        <taxon>Hafniaceae</taxon>
        <taxon>Hafnia</taxon>
    </lineage>
</organism>
<evidence type="ECO:0008006" key="4">
    <source>
        <dbReference type="Google" id="ProtNLM"/>
    </source>
</evidence>
<gene>
    <name evidence="2" type="ORF">AT03_10080</name>
</gene>
<dbReference type="eggNOG" id="ENOG5032YHQ">
    <property type="taxonomic scope" value="Bacteria"/>
</dbReference>
<dbReference type="InterPro" id="IPR009971">
    <property type="entry name" value="DUF1496"/>
</dbReference>
<dbReference type="Proteomes" id="UP000029986">
    <property type="component" value="Chromosome"/>
</dbReference>
<dbReference type="RefSeq" id="WP_025802045.1">
    <property type="nucleotide sequence ID" value="NZ_CP009706.1"/>
</dbReference>
<dbReference type="AlphaFoldDB" id="A0A097R1V6"/>
<protein>
    <recommendedName>
        <fullName evidence="4">DUF1496 domain-containing protein</fullName>
    </recommendedName>
</protein>
<evidence type="ECO:0000256" key="1">
    <source>
        <dbReference type="SAM" id="SignalP"/>
    </source>
</evidence>
<feature type="chain" id="PRO_5001932195" description="DUF1496 domain-containing protein" evidence="1">
    <location>
        <begin position="23"/>
        <end position="100"/>
    </location>
</feature>
<feature type="signal peptide" evidence="1">
    <location>
        <begin position="1"/>
        <end position="22"/>
    </location>
</feature>
<dbReference type="Pfam" id="PF07383">
    <property type="entry name" value="DUF1496"/>
    <property type="match status" value="1"/>
</dbReference>
<dbReference type="OrthoDB" id="6400575at2"/>
<name>A0A097R1V6_HAFAL</name>
<accession>A0A097R1V6</accession>
<evidence type="ECO:0000313" key="3">
    <source>
        <dbReference type="Proteomes" id="UP000029986"/>
    </source>
</evidence>
<proteinExistence type="predicted"/>
<dbReference type="EMBL" id="CP009706">
    <property type="protein sequence ID" value="AIU72698.1"/>
    <property type="molecule type" value="Genomic_DNA"/>
</dbReference>